<reference evidence="1 2" key="1">
    <citation type="submission" date="2015-04" db="EMBL/GenBank/DDBJ databases">
        <title>Draft Genome Sequences of Eight Spore-Forming Food Isolates of Bacillus cereus Genome sequencing.</title>
        <authorList>
            <person name="Krawcyk A.O."/>
            <person name="de Jong A."/>
            <person name="Eijlander R.T."/>
            <person name="Berendsen E.M."/>
            <person name="Holsappel S."/>
            <person name="Wells-Bennik M."/>
            <person name="Kuipers O.P."/>
        </authorList>
    </citation>
    <scope>NUCLEOTIDE SEQUENCE [LARGE SCALE GENOMIC DNA]</scope>
    <source>
        <strain evidence="1 2">B4077</strain>
    </source>
</reference>
<dbReference type="AlphaFoldDB" id="A0A0G8F2S0"/>
<comment type="caution">
    <text evidence="1">The sequence shown here is derived from an EMBL/GenBank/DDBJ whole genome shotgun (WGS) entry which is preliminary data.</text>
</comment>
<accession>A0A0G8F2S0</accession>
<dbReference type="PATRIC" id="fig|1396.428.peg.3357"/>
<name>A0A0G8F2S0_BACCE</name>
<protein>
    <submittedName>
        <fullName evidence="1">Uncharacterized protein</fullName>
    </submittedName>
</protein>
<evidence type="ECO:0000313" key="1">
    <source>
        <dbReference type="EMBL" id="KLA30838.1"/>
    </source>
</evidence>
<gene>
    <name evidence="1" type="ORF">B4077_4058</name>
</gene>
<dbReference type="Proteomes" id="UP000035214">
    <property type="component" value="Unassembled WGS sequence"/>
</dbReference>
<evidence type="ECO:0000313" key="2">
    <source>
        <dbReference type="Proteomes" id="UP000035214"/>
    </source>
</evidence>
<organism evidence="1 2">
    <name type="scientific">Bacillus cereus</name>
    <dbReference type="NCBI Taxonomy" id="1396"/>
    <lineage>
        <taxon>Bacteria</taxon>
        <taxon>Bacillati</taxon>
        <taxon>Bacillota</taxon>
        <taxon>Bacilli</taxon>
        <taxon>Bacillales</taxon>
        <taxon>Bacillaceae</taxon>
        <taxon>Bacillus</taxon>
        <taxon>Bacillus cereus group</taxon>
    </lineage>
</organism>
<sequence>MNIFKNHLSYATLHKKDGCYFVQPVTIMVTGWSYPIKNKIIMNGEVTYGYEKKF</sequence>
<dbReference type="EMBL" id="LCYI01000019">
    <property type="protein sequence ID" value="KLA30838.1"/>
    <property type="molecule type" value="Genomic_DNA"/>
</dbReference>
<proteinExistence type="predicted"/>